<dbReference type="AlphaFoldDB" id="A0A9P6H442"/>
<feature type="domain" description="Cryptic POLO box 2 (CPB2)" evidence="2">
    <location>
        <begin position="108"/>
        <end position="280"/>
    </location>
</feature>
<dbReference type="EMBL" id="WIUZ02000033">
    <property type="protein sequence ID" value="KAF9777547.1"/>
    <property type="molecule type" value="Genomic_DNA"/>
</dbReference>
<evidence type="ECO:0000313" key="4">
    <source>
        <dbReference type="Proteomes" id="UP000736335"/>
    </source>
</evidence>
<dbReference type="OrthoDB" id="408964at2759"/>
<evidence type="ECO:0000313" key="3">
    <source>
        <dbReference type="EMBL" id="KAF9777547.1"/>
    </source>
</evidence>
<dbReference type="Gene3D" id="3.30.1120.30">
    <property type="entry name" value="POLO box domain"/>
    <property type="match status" value="1"/>
</dbReference>
<dbReference type="Gene3D" id="3.30.1120.120">
    <property type="match status" value="1"/>
</dbReference>
<dbReference type="Pfam" id="PF18190">
    <property type="entry name" value="Plk4_PB1"/>
    <property type="match status" value="1"/>
</dbReference>
<comment type="caution">
    <text evidence="3">The sequence shown here is derived from an EMBL/GenBank/DDBJ whole genome shotgun (WGS) entry which is preliminary data.</text>
</comment>
<gene>
    <name evidence="3" type="ORF">BJ322DRAFT_1015597</name>
</gene>
<sequence>MPRPRPFDTSLLPPQTHKIARGQIVVLPSRKLLVDFREGERRHGRQGIEVLTISPDGEEISVFSAPHLSSPCCLVEPFASYRLDALPKSYWKLYTAAGKLIEQIKQHIPRLVMCESDSKFTMMANSPDADIEVVFYSSEDGSRSQQSEGGRVSDRTNVSSPLRALTMRIKIMRSRQLVEISRQVFAATKVHGRVNKSGSKDSPLREKEGEWKKVVLVAPGGSIDAADQTSLDGYEKEGLERTEAFLAVCRIVESEQHDNGIPRESGSIGLTRKLGHSLTPTTSVPSLGWNKDRHGFPFEPPSLIRQPGKFETRFIPSVGWCVRYTGPSGGAGRYRMMFFDGKTLEVDVDEECVEMMDSVRDEIVRYKIRECSSKRDIMEKMRAFKEFVSMFDDDESGAE</sequence>
<dbReference type="InterPro" id="IPR033698">
    <property type="entry name" value="POLO_box_Plk4_2"/>
</dbReference>
<dbReference type="InterPro" id="IPR033699">
    <property type="entry name" value="POLO_box_Plk4_1"/>
</dbReference>
<keyword evidence="4" id="KW-1185">Reference proteome</keyword>
<dbReference type="InterPro" id="IPR046437">
    <property type="entry name" value="Ser_Thr-PK_POLO_box_1_sf"/>
</dbReference>
<reference evidence="3" key="1">
    <citation type="journal article" date="2020" name="Nat. Commun.">
        <title>Large-scale genome sequencing of mycorrhizal fungi provides insights into the early evolution of symbiotic traits.</title>
        <authorList>
            <person name="Miyauchi S."/>
            <person name="Kiss E."/>
            <person name="Kuo A."/>
            <person name="Drula E."/>
            <person name="Kohler A."/>
            <person name="Sanchez-Garcia M."/>
            <person name="Morin E."/>
            <person name="Andreopoulos B."/>
            <person name="Barry K.W."/>
            <person name="Bonito G."/>
            <person name="Buee M."/>
            <person name="Carver A."/>
            <person name="Chen C."/>
            <person name="Cichocki N."/>
            <person name="Clum A."/>
            <person name="Culley D."/>
            <person name="Crous P.W."/>
            <person name="Fauchery L."/>
            <person name="Girlanda M."/>
            <person name="Hayes R.D."/>
            <person name="Keri Z."/>
            <person name="LaButti K."/>
            <person name="Lipzen A."/>
            <person name="Lombard V."/>
            <person name="Magnuson J."/>
            <person name="Maillard F."/>
            <person name="Murat C."/>
            <person name="Nolan M."/>
            <person name="Ohm R.A."/>
            <person name="Pangilinan J."/>
            <person name="Pereira M.F."/>
            <person name="Perotto S."/>
            <person name="Peter M."/>
            <person name="Pfister S."/>
            <person name="Riley R."/>
            <person name="Sitrit Y."/>
            <person name="Stielow J.B."/>
            <person name="Szollosi G."/>
            <person name="Zifcakova L."/>
            <person name="Stursova M."/>
            <person name="Spatafora J.W."/>
            <person name="Tedersoo L."/>
            <person name="Vaario L.M."/>
            <person name="Yamada A."/>
            <person name="Yan M."/>
            <person name="Wang P."/>
            <person name="Xu J."/>
            <person name="Bruns T."/>
            <person name="Baldrian P."/>
            <person name="Vilgalys R."/>
            <person name="Dunand C."/>
            <person name="Henrissat B."/>
            <person name="Grigoriev I.V."/>
            <person name="Hibbett D."/>
            <person name="Nagy L.G."/>
            <person name="Martin F.M."/>
        </authorList>
    </citation>
    <scope>NUCLEOTIDE SEQUENCE</scope>
    <source>
        <strain evidence="3">UH-Tt-Lm1</strain>
    </source>
</reference>
<reference evidence="3" key="2">
    <citation type="submission" date="2020-11" db="EMBL/GenBank/DDBJ databases">
        <authorList>
            <consortium name="DOE Joint Genome Institute"/>
            <person name="Kuo A."/>
            <person name="Miyauchi S."/>
            <person name="Kiss E."/>
            <person name="Drula E."/>
            <person name="Kohler A."/>
            <person name="Sanchez-Garcia M."/>
            <person name="Andreopoulos B."/>
            <person name="Barry K.W."/>
            <person name="Bonito G."/>
            <person name="Buee M."/>
            <person name="Carver A."/>
            <person name="Chen C."/>
            <person name="Cichocki N."/>
            <person name="Clum A."/>
            <person name="Culley D."/>
            <person name="Crous P.W."/>
            <person name="Fauchery L."/>
            <person name="Girlanda M."/>
            <person name="Hayes R."/>
            <person name="Keri Z."/>
            <person name="Labutti K."/>
            <person name="Lipzen A."/>
            <person name="Lombard V."/>
            <person name="Magnuson J."/>
            <person name="Maillard F."/>
            <person name="Morin E."/>
            <person name="Murat C."/>
            <person name="Nolan M."/>
            <person name="Ohm R."/>
            <person name="Pangilinan J."/>
            <person name="Pereira M."/>
            <person name="Perotto S."/>
            <person name="Peter M."/>
            <person name="Riley R."/>
            <person name="Sitrit Y."/>
            <person name="Stielow B."/>
            <person name="Szollosi G."/>
            <person name="Zifcakova L."/>
            <person name="Stursova M."/>
            <person name="Spatafora J.W."/>
            <person name="Tedersoo L."/>
            <person name="Vaario L.-M."/>
            <person name="Yamada A."/>
            <person name="Yan M."/>
            <person name="Wang P."/>
            <person name="Xu J."/>
            <person name="Bruns T."/>
            <person name="Baldrian P."/>
            <person name="Vilgalys R."/>
            <person name="Henrissat B."/>
            <person name="Grigoriev I.V."/>
            <person name="Hibbett D."/>
            <person name="Nagy L.G."/>
            <person name="Martin F.M."/>
        </authorList>
    </citation>
    <scope>NUCLEOTIDE SEQUENCE</scope>
    <source>
        <strain evidence="3">UH-Tt-Lm1</strain>
    </source>
</reference>
<protein>
    <submittedName>
        <fullName evidence="3">Uncharacterized protein</fullName>
    </submittedName>
</protein>
<organism evidence="3 4">
    <name type="scientific">Thelephora terrestris</name>
    <dbReference type="NCBI Taxonomy" id="56493"/>
    <lineage>
        <taxon>Eukaryota</taxon>
        <taxon>Fungi</taxon>
        <taxon>Dikarya</taxon>
        <taxon>Basidiomycota</taxon>
        <taxon>Agaricomycotina</taxon>
        <taxon>Agaricomycetes</taxon>
        <taxon>Thelephorales</taxon>
        <taxon>Thelephoraceae</taxon>
        <taxon>Thelephora</taxon>
    </lineage>
</organism>
<evidence type="ECO:0000259" key="2">
    <source>
        <dbReference type="PROSITE" id="PS51985"/>
    </source>
</evidence>
<dbReference type="PROSITE" id="PS51984">
    <property type="entry name" value="CPB1"/>
    <property type="match status" value="1"/>
</dbReference>
<dbReference type="Proteomes" id="UP000736335">
    <property type="component" value="Unassembled WGS sequence"/>
</dbReference>
<evidence type="ECO:0000259" key="1">
    <source>
        <dbReference type="PROSITE" id="PS51984"/>
    </source>
</evidence>
<feature type="domain" description="Cryptic POLO box 1 (CPB1)" evidence="1">
    <location>
        <begin position="1"/>
        <end position="107"/>
    </location>
</feature>
<dbReference type="InterPro" id="IPR036947">
    <property type="entry name" value="POLO_box_dom_sf"/>
</dbReference>
<proteinExistence type="predicted"/>
<name>A0A9P6H442_9AGAM</name>
<accession>A0A9P6H442</accession>
<dbReference type="PROSITE" id="PS51985">
    <property type="entry name" value="CPB2"/>
    <property type="match status" value="1"/>
</dbReference>